<dbReference type="SUPFAM" id="SSF57701">
    <property type="entry name" value="Zn2/Cys6 DNA-binding domain"/>
    <property type="match status" value="1"/>
</dbReference>
<dbReference type="SMART" id="SM00066">
    <property type="entry name" value="GAL4"/>
    <property type="match status" value="1"/>
</dbReference>
<evidence type="ECO:0000256" key="5">
    <source>
        <dbReference type="ARBA" id="ARBA00023242"/>
    </source>
</evidence>
<dbReference type="Pfam" id="PF00172">
    <property type="entry name" value="Zn_clus"/>
    <property type="match status" value="1"/>
</dbReference>
<organism evidence="8 9">
    <name type="scientific">Sporothrix bragantina</name>
    <dbReference type="NCBI Taxonomy" id="671064"/>
    <lineage>
        <taxon>Eukaryota</taxon>
        <taxon>Fungi</taxon>
        <taxon>Dikarya</taxon>
        <taxon>Ascomycota</taxon>
        <taxon>Pezizomycotina</taxon>
        <taxon>Sordariomycetes</taxon>
        <taxon>Sordariomycetidae</taxon>
        <taxon>Ophiostomatales</taxon>
        <taxon>Ophiostomataceae</taxon>
        <taxon>Sporothrix</taxon>
    </lineage>
</organism>
<feature type="compositionally biased region" description="Polar residues" evidence="6">
    <location>
        <begin position="310"/>
        <end position="320"/>
    </location>
</feature>
<keyword evidence="4" id="KW-0804">Transcription</keyword>
<accession>A0ABP0BPD7</accession>
<dbReference type="Proteomes" id="UP001642406">
    <property type="component" value="Unassembled WGS sequence"/>
</dbReference>
<evidence type="ECO:0000256" key="3">
    <source>
        <dbReference type="ARBA" id="ARBA00023015"/>
    </source>
</evidence>
<sequence length="912" mass="98224">MSSLPTGLYQSRPSYSPCAHADLLKRHSCRHSPSWNGNRRGRAASVSGRVAQACKACAASKLKCSDEKPCRRCERRNIVCEYEWHPWQVKASAAADSIPTRTATARHDSAPSPRTMLPPSSPPPTSSSSMSQGRTGNCISVSMSDALAPTSTVSPAAQQGPTPDLTMAGQSVLSSYHDNVLAGRRSPAMQSPLQPAVQPMAASYALLDMAAHDPHAMPQGVGSLQYTEFLEDLLLQGQPIDLDPCGYGTGAPLDTLDVESNIWAKYLDTVDMHPHDLPTMYAASQSTTDLVGSVCGDNAAANTSSETNNDDYSNNGTPSAASLEEDTWTAGARAFQTSGWNWAPCRQDTGSAEQLSLSMPDGWSQQGMAGLQAGWKDALVSRTPKLKTTGRHRILSTLLDFCEKEHAVLIATSFPSLAVLDSLMRCFLDDQVSCSMPWIHVPTFDPDTTGVCNELLTAVVAYGACLHRNKAIARFGSAIPNVLRNAVVAQIMRRAGWLRQDHYVSIQPADGDSAAEIQQKWHRWVQQESKKRLVYAVFMQDAQTSMMHLINPLMSFSEMNAILPEALELWMAPTACQWEAAYLRVAMESRTRRSLADNAYRAFAGQTLHVRVQDSVVSDMALLHGIWAMVCEHRQVADMLQMRLREDAAGSDLGASALQASGTRLPQRDSVLRLLGSVRVHIESSAGPAAARAAATSSDVLFLLEYLSLALHTPLQFLQTFAGKDGVLEARRVNPVIQEWARTIEARQAVWHAGQVLRMAQQMPPAALGEWRAILIMQAGLSLWVYGIVHVARQRSATTGASAAGGTPSSSLPLGPEATLGNIVRIDGAFGPDVRRFISLGDGVPAIALSSEAGPSSSSPARSILHVSAVMKIVISLLTSSATADWTVPPLVESICGLFSEMAKATHTIGLS</sequence>
<reference evidence="8 9" key="1">
    <citation type="submission" date="2024-01" db="EMBL/GenBank/DDBJ databases">
        <authorList>
            <person name="Allen C."/>
            <person name="Tagirdzhanova G."/>
        </authorList>
    </citation>
    <scope>NUCLEOTIDE SEQUENCE [LARGE SCALE GENOMIC DNA]</scope>
</reference>
<dbReference type="InterPro" id="IPR007219">
    <property type="entry name" value="XnlR_reg_dom"/>
</dbReference>
<proteinExistence type="predicted"/>
<dbReference type="PANTHER" id="PTHR47660:SF2">
    <property type="entry name" value="TRANSCRIPTION FACTOR WITH C2H2 AND ZN(2)-CYS(6) DNA BINDING DOMAIN (EUROFUNG)"/>
    <property type="match status" value="1"/>
</dbReference>
<keyword evidence="1" id="KW-0479">Metal-binding</keyword>
<keyword evidence="2" id="KW-0862">Zinc</keyword>
<keyword evidence="9" id="KW-1185">Reference proteome</keyword>
<dbReference type="CDD" id="cd00067">
    <property type="entry name" value="GAL4"/>
    <property type="match status" value="1"/>
</dbReference>
<dbReference type="InterPro" id="IPR001138">
    <property type="entry name" value="Zn2Cys6_DnaBD"/>
</dbReference>
<keyword evidence="5" id="KW-0539">Nucleus</keyword>
<feature type="domain" description="Zn(2)-C6 fungal-type" evidence="7">
    <location>
        <begin position="53"/>
        <end position="82"/>
    </location>
</feature>
<dbReference type="EMBL" id="CAWUHC010000035">
    <property type="protein sequence ID" value="CAK7221478.1"/>
    <property type="molecule type" value="Genomic_DNA"/>
</dbReference>
<dbReference type="PROSITE" id="PS50048">
    <property type="entry name" value="ZN2_CY6_FUNGAL_2"/>
    <property type="match status" value="1"/>
</dbReference>
<evidence type="ECO:0000259" key="7">
    <source>
        <dbReference type="PROSITE" id="PS50048"/>
    </source>
</evidence>
<dbReference type="Gene3D" id="4.10.240.10">
    <property type="entry name" value="Zn(2)-C6 fungal-type DNA-binding domain"/>
    <property type="match status" value="1"/>
</dbReference>
<dbReference type="InterPro" id="IPR036864">
    <property type="entry name" value="Zn2-C6_fun-type_DNA-bd_sf"/>
</dbReference>
<dbReference type="PANTHER" id="PTHR47660">
    <property type="entry name" value="TRANSCRIPTION FACTOR WITH C2H2 AND ZN(2)-CYS(6) DNA BINDING DOMAIN (EUROFUNG)-RELATED-RELATED"/>
    <property type="match status" value="1"/>
</dbReference>
<evidence type="ECO:0000256" key="1">
    <source>
        <dbReference type="ARBA" id="ARBA00022723"/>
    </source>
</evidence>
<dbReference type="Pfam" id="PF04082">
    <property type="entry name" value="Fungal_trans"/>
    <property type="match status" value="1"/>
</dbReference>
<comment type="caution">
    <text evidence="8">The sequence shown here is derived from an EMBL/GenBank/DDBJ whole genome shotgun (WGS) entry which is preliminary data.</text>
</comment>
<feature type="region of interest" description="Disordered" evidence="6">
    <location>
        <begin position="301"/>
        <end position="324"/>
    </location>
</feature>
<evidence type="ECO:0000256" key="2">
    <source>
        <dbReference type="ARBA" id="ARBA00022833"/>
    </source>
</evidence>
<evidence type="ECO:0000256" key="6">
    <source>
        <dbReference type="SAM" id="MobiDB-lite"/>
    </source>
</evidence>
<gene>
    <name evidence="8" type="ORF">SBRCBS47491_004539</name>
</gene>
<evidence type="ECO:0000313" key="8">
    <source>
        <dbReference type="EMBL" id="CAK7221478.1"/>
    </source>
</evidence>
<keyword evidence="3" id="KW-0805">Transcription regulation</keyword>
<feature type="region of interest" description="Disordered" evidence="6">
    <location>
        <begin position="93"/>
        <end position="136"/>
    </location>
</feature>
<evidence type="ECO:0000313" key="9">
    <source>
        <dbReference type="Proteomes" id="UP001642406"/>
    </source>
</evidence>
<dbReference type="PROSITE" id="PS00463">
    <property type="entry name" value="ZN2_CY6_FUNGAL_1"/>
    <property type="match status" value="1"/>
</dbReference>
<evidence type="ECO:0000256" key="4">
    <source>
        <dbReference type="ARBA" id="ARBA00023163"/>
    </source>
</evidence>
<name>A0ABP0BPD7_9PEZI</name>
<protein>
    <recommendedName>
        <fullName evidence="7">Zn(2)-C6 fungal-type domain-containing protein</fullName>
    </recommendedName>
</protein>